<dbReference type="Pfam" id="PF01565">
    <property type="entry name" value="FAD_binding_4"/>
    <property type="match status" value="1"/>
</dbReference>
<sequence>MKRRSFLQNLVLAGSAMALPVTQQAHAKPLPWRNWSGSQVCYPENRLAPTSVAELSQIIQATRGNIRAVGAGHSFSPLVPTNDTMITLSRLNGIVSVDQANTTATIWAGTRLGDIGEPLAAENQALQNMPDIDEQTLAGSLATATHGTGESLGCLSSFITSMQLVTSTGETLECSSTKNADVFQAAKVGLGSLGIVTQVTLQNQKPYRLKRETSWMSIEDILANTEQLASNNRNYEFYYIPFTGMGFIDVQNVTEEPVSVTEKIDQNDGANDLKTARDLLSWSSTLRELVLGTYIKTLPDEVTVAASWQNYASERNVRFNEMEYHLPRENLVPAFEEIRKLVETQFPRVFFPFEVRYVKQDDAWLSPFNGRETASIAVHRFFQEDHLPLFKAVEPIFRKYHGRPHWGKFNTMEAQDFAKHYEHWNDFKEVRRSLDPNGKFMNRYLKSLFTA</sequence>
<dbReference type="PIRSF" id="PIRSF000136">
    <property type="entry name" value="LGO_GLO"/>
    <property type="match status" value="1"/>
</dbReference>
<reference evidence="5 6" key="1">
    <citation type="submission" date="2006-03" db="EMBL/GenBank/DDBJ databases">
        <authorList>
            <person name="Pinhassi J."/>
            <person name="Pedros-Alio C."/>
            <person name="Ferriera S."/>
            <person name="Johnson J."/>
            <person name="Kravitz S."/>
            <person name="Halpern A."/>
            <person name="Remington K."/>
            <person name="Beeson K."/>
            <person name="Tran B."/>
            <person name="Rogers Y.-H."/>
            <person name="Friedman R."/>
            <person name="Venter J.C."/>
        </authorList>
    </citation>
    <scope>NUCLEOTIDE SEQUENCE [LARGE SCALE GENOMIC DNA]</scope>
    <source>
        <strain evidence="5 6">RED65</strain>
    </source>
</reference>
<dbReference type="SUPFAM" id="SSF56176">
    <property type="entry name" value="FAD-binding/transporter-associated domain-like"/>
    <property type="match status" value="1"/>
</dbReference>
<dbReference type="AlphaFoldDB" id="Q1N1U0"/>
<evidence type="ECO:0000259" key="4">
    <source>
        <dbReference type="PROSITE" id="PS51387"/>
    </source>
</evidence>
<evidence type="ECO:0000256" key="1">
    <source>
        <dbReference type="ARBA" id="ARBA00022827"/>
    </source>
</evidence>
<feature type="chain" id="PRO_5004194886" evidence="3">
    <location>
        <begin position="28"/>
        <end position="451"/>
    </location>
</feature>
<accession>Q1N1U0</accession>
<dbReference type="Proteomes" id="UP000004263">
    <property type="component" value="Unassembled WGS sequence"/>
</dbReference>
<dbReference type="PANTHER" id="PTHR43762:SF1">
    <property type="entry name" value="D-ARABINONO-1,4-LACTONE OXIDASE"/>
    <property type="match status" value="1"/>
</dbReference>
<dbReference type="GO" id="GO:0003885">
    <property type="term" value="F:D-arabinono-1,4-lactone oxidase activity"/>
    <property type="evidence" value="ECO:0007669"/>
    <property type="project" value="InterPro"/>
</dbReference>
<keyword evidence="1" id="KW-0274">FAD</keyword>
<dbReference type="InterPro" id="IPR016167">
    <property type="entry name" value="FAD-bd_PCMH_sub1"/>
</dbReference>
<dbReference type="InterPro" id="IPR006094">
    <property type="entry name" value="Oxid_FAD_bind_N"/>
</dbReference>
<dbReference type="HOGENOM" id="CLU_003896_4_3_6"/>
<proteinExistence type="predicted"/>
<feature type="domain" description="FAD-binding PCMH-type" evidence="4">
    <location>
        <begin position="39"/>
        <end position="206"/>
    </location>
</feature>
<feature type="signal peptide" evidence="3">
    <location>
        <begin position="1"/>
        <end position="27"/>
    </location>
</feature>
<dbReference type="EMBL" id="AAQH01000009">
    <property type="protein sequence ID" value="EAT12191.1"/>
    <property type="molecule type" value="Genomic_DNA"/>
</dbReference>
<dbReference type="Gene3D" id="3.30.70.2520">
    <property type="match status" value="1"/>
</dbReference>
<keyword evidence="1" id="KW-0285">Flavoprotein</keyword>
<dbReference type="InterPro" id="IPR016166">
    <property type="entry name" value="FAD-bd_PCMH"/>
</dbReference>
<dbReference type="InterPro" id="IPR007173">
    <property type="entry name" value="ALO_C"/>
</dbReference>
<keyword evidence="3" id="KW-0732">Signal</keyword>
<evidence type="ECO:0000313" key="5">
    <source>
        <dbReference type="EMBL" id="EAT12191.1"/>
    </source>
</evidence>
<dbReference type="InterPro" id="IPR016169">
    <property type="entry name" value="FAD-bd_PCMH_sub2"/>
</dbReference>
<keyword evidence="6" id="KW-1185">Reference proteome</keyword>
<dbReference type="InterPro" id="IPR016171">
    <property type="entry name" value="Vanillyl_alc_oxidase_C-sub2"/>
</dbReference>
<dbReference type="Gene3D" id="3.30.43.10">
    <property type="entry name" value="Uridine Diphospho-n-acetylenolpyruvylglucosamine Reductase, domain 2"/>
    <property type="match status" value="1"/>
</dbReference>
<dbReference type="STRING" id="207949.RED65_04175"/>
<name>Q1N1U0_9GAMM</name>
<dbReference type="OrthoDB" id="9800184at2"/>
<evidence type="ECO:0000256" key="2">
    <source>
        <dbReference type="ARBA" id="ARBA00023002"/>
    </source>
</evidence>
<dbReference type="Gene3D" id="1.10.45.10">
    <property type="entry name" value="Vanillyl-alcohol Oxidase, Chain A, domain 4"/>
    <property type="match status" value="1"/>
</dbReference>
<dbReference type="PROSITE" id="PS51387">
    <property type="entry name" value="FAD_PCMH"/>
    <property type="match status" value="1"/>
</dbReference>
<evidence type="ECO:0000313" key="6">
    <source>
        <dbReference type="Proteomes" id="UP000004263"/>
    </source>
</evidence>
<dbReference type="NCBIfam" id="TIGR01679">
    <property type="entry name" value="bact_FAD_ox"/>
    <property type="match status" value="1"/>
</dbReference>
<dbReference type="GO" id="GO:0016020">
    <property type="term" value="C:membrane"/>
    <property type="evidence" value="ECO:0007669"/>
    <property type="project" value="InterPro"/>
</dbReference>
<protein>
    <submittedName>
        <fullName evidence="5">Oxidoreductase, FAD-binding protein</fullName>
    </submittedName>
</protein>
<dbReference type="InterPro" id="IPR036318">
    <property type="entry name" value="FAD-bd_PCMH-like_sf"/>
</dbReference>
<dbReference type="Pfam" id="PF04030">
    <property type="entry name" value="ALO"/>
    <property type="match status" value="1"/>
</dbReference>
<gene>
    <name evidence="5" type="ORF">RED65_04175</name>
</gene>
<dbReference type="GO" id="GO:0071949">
    <property type="term" value="F:FAD binding"/>
    <property type="evidence" value="ECO:0007669"/>
    <property type="project" value="InterPro"/>
</dbReference>
<dbReference type="PANTHER" id="PTHR43762">
    <property type="entry name" value="L-GULONOLACTONE OXIDASE"/>
    <property type="match status" value="1"/>
</dbReference>
<evidence type="ECO:0000256" key="3">
    <source>
        <dbReference type="SAM" id="SignalP"/>
    </source>
</evidence>
<dbReference type="Gene3D" id="3.30.465.10">
    <property type="match status" value="1"/>
</dbReference>
<organism evidence="5 6">
    <name type="scientific">Bermanella marisrubri</name>
    <dbReference type="NCBI Taxonomy" id="207949"/>
    <lineage>
        <taxon>Bacteria</taxon>
        <taxon>Pseudomonadati</taxon>
        <taxon>Pseudomonadota</taxon>
        <taxon>Gammaproteobacteria</taxon>
        <taxon>Oceanospirillales</taxon>
        <taxon>Oceanospirillaceae</taxon>
        <taxon>Bermanella</taxon>
    </lineage>
</organism>
<dbReference type="RefSeq" id="WP_007016287.1">
    <property type="nucleotide sequence ID" value="NZ_AAQH01000009.1"/>
</dbReference>
<dbReference type="InterPro" id="IPR010031">
    <property type="entry name" value="FAD_lactone_oxidase-like"/>
</dbReference>
<keyword evidence="2" id="KW-0560">Oxidoreductase</keyword>
<comment type="caution">
    <text evidence="5">The sequence shown here is derived from an EMBL/GenBank/DDBJ whole genome shotgun (WGS) entry which is preliminary data.</text>
</comment>